<proteinExistence type="predicted"/>
<accession>A0ABZ2CPV7</accession>
<reference evidence="1 2" key="1">
    <citation type="submission" date="2024-01" db="EMBL/GenBank/DDBJ databases">
        <authorList>
            <person name="Hatashita A.H."/>
            <person name="Torres-Espinosa M.A."/>
            <person name="Pham B."/>
            <person name="Scavetti A.M."/>
            <person name="West-Szucs J."/>
            <person name="Mao X."/>
            <person name="Saha A."/>
            <person name="Bartolome A.S."/>
            <person name="Rodriguez S.T."/>
            <person name="Vazquez G.A."/>
            <person name="Chang J.C."/>
            <person name="Sun X."/>
            <person name="Fields B."/>
            <person name="Taylor A."/>
            <person name="Mendoza A.Marie."/>
            <person name="Canio N.Luke."/>
            <person name="Parikh H."/>
            <person name="Kapinos A."/>
            <person name="Zorawik M."/>
            <person name="Garza D.R."/>
            <person name="Reddi K."/>
            <person name="Freise A.C."/>
            <person name="Garcia-Vedrenne A.E."/>
            <person name="Garlena R.A."/>
            <person name="Russell D.A."/>
            <person name="Jacobs-Sera D."/>
            <person name="Hatfull G.F."/>
        </authorList>
    </citation>
    <scope>NUCLEOTIDE SEQUENCE [LARGE SCALE GENOMIC DNA]</scope>
</reference>
<sequence>MSVLQRLVWRLRGPVYRLGFRPRPGSIFYSPSAALIYSIIDAGRK</sequence>
<gene>
    <name evidence="1" type="primary">28</name>
    <name evidence="1" type="ORF">SEA_TFORTROY_28</name>
</gene>
<protein>
    <submittedName>
        <fullName evidence="1">Uncharacterized protein</fullName>
    </submittedName>
</protein>
<dbReference type="Proteomes" id="UP001348773">
    <property type="component" value="Segment"/>
</dbReference>
<name>A0ABZ2CPV7_9CAUD</name>
<evidence type="ECO:0000313" key="1">
    <source>
        <dbReference type="EMBL" id="WVX88016.1"/>
    </source>
</evidence>
<organism evidence="1 2">
    <name type="scientific">Arthrobacter phage TforTroy</name>
    <dbReference type="NCBI Taxonomy" id="3118973"/>
    <lineage>
        <taxon>Viruses</taxon>
        <taxon>Duplodnaviria</taxon>
        <taxon>Heunggongvirae</taxon>
        <taxon>Uroviricota</taxon>
        <taxon>Caudoviricetes</taxon>
        <taxon>Casidaviridae</taxon>
        <taxon>Yangvirus</taxon>
        <taxon>Yangvirus tfortroy</taxon>
    </lineage>
</organism>
<dbReference type="EMBL" id="PP208923">
    <property type="protein sequence ID" value="WVX88016.1"/>
    <property type="molecule type" value="Genomic_DNA"/>
</dbReference>
<evidence type="ECO:0000313" key="2">
    <source>
        <dbReference type="Proteomes" id="UP001348773"/>
    </source>
</evidence>
<keyword evidence="2" id="KW-1185">Reference proteome</keyword>